<reference evidence="1 2" key="1">
    <citation type="submission" date="2018-07" db="EMBL/GenBank/DDBJ databases">
        <title>Complete genome sequence of Psychrobacillus sp. PB01, isolated from iceberg, and comparative genome analysis of Psychrobacillus strains.</title>
        <authorList>
            <person name="Lee P.C."/>
        </authorList>
    </citation>
    <scope>NUCLEOTIDE SEQUENCE [LARGE SCALE GENOMIC DNA]</scope>
    <source>
        <strain evidence="1 2">PB01</strain>
    </source>
</reference>
<evidence type="ECO:0000313" key="2">
    <source>
        <dbReference type="Proteomes" id="UP000325517"/>
    </source>
</evidence>
<accession>A0A5J6SP04</accession>
<organism evidence="1 2">
    <name type="scientific">Psychrobacillus glaciei</name>
    <dbReference type="NCBI Taxonomy" id="2283160"/>
    <lineage>
        <taxon>Bacteria</taxon>
        <taxon>Bacillati</taxon>
        <taxon>Bacillota</taxon>
        <taxon>Bacilli</taxon>
        <taxon>Bacillales</taxon>
        <taxon>Bacillaceae</taxon>
        <taxon>Psychrobacillus</taxon>
    </lineage>
</organism>
<keyword evidence="2" id="KW-1185">Reference proteome</keyword>
<dbReference type="AlphaFoldDB" id="A0A5J6SP04"/>
<dbReference type="EMBL" id="CP031223">
    <property type="protein sequence ID" value="QFF99213.1"/>
    <property type="molecule type" value="Genomic_DNA"/>
</dbReference>
<dbReference type="KEGG" id="psyo:PB01_10425"/>
<evidence type="ECO:0000313" key="1">
    <source>
        <dbReference type="EMBL" id="QFF99213.1"/>
    </source>
</evidence>
<name>A0A5J6SP04_9BACI</name>
<dbReference type="Proteomes" id="UP000325517">
    <property type="component" value="Chromosome"/>
</dbReference>
<proteinExistence type="predicted"/>
<gene>
    <name evidence="1" type="ORF">PB01_10425</name>
</gene>
<protein>
    <submittedName>
        <fullName evidence="1">Uncharacterized protein</fullName>
    </submittedName>
</protein>
<sequence length="59" mass="6504">MVGVREIKKVPNQTMHIQMKHLPGTINVSILGDASLMPQEKSPDSKNVFPITTSNALFL</sequence>